<evidence type="ECO:0000313" key="3">
    <source>
        <dbReference type="Proteomes" id="UP001304769"/>
    </source>
</evidence>
<protein>
    <submittedName>
        <fullName evidence="2">TadE family type IV pilus minor pilin</fullName>
    </submittedName>
</protein>
<keyword evidence="1" id="KW-0812">Transmembrane</keyword>
<proteinExistence type="predicted"/>
<organism evidence="2 3">
    <name type="scientific">Sinomonas terricola</name>
    <dbReference type="NCBI Taxonomy" id="3110330"/>
    <lineage>
        <taxon>Bacteria</taxon>
        <taxon>Bacillati</taxon>
        <taxon>Actinomycetota</taxon>
        <taxon>Actinomycetes</taxon>
        <taxon>Micrococcales</taxon>
        <taxon>Micrococcaceae</taxon>
        <taxon>Sinomonas</taxon>
    </lineage>
</organism>
<dbReference type="EMBL" id="JAYGGQ010000001">
    <property type="protein sequence ID" value="MEA5453796.1"/>
    <property type="molecule type" value="Genomic_DNA"/>
</dbReference>
<sequence>MRPAAGLHRFGHGRVQPGRLRRLRPTLRCGSSAASAEARGAVTAEFAVGIPAVIVLLGVLLTVVAAGVTQLRAEEAVRAAARELARGEPPDVVAATARRVAGDDAAPDVAAEGGSVVVRIRLPVPGPLAMAAGIVAEARAALPLEAGR</sequence>
<dbReference type="RefSeq" id="WP_323277549.1">
    <property type="nucleotide sequence ID" value="NZ_JAYGGQ010000001.1"/>
</dbReference>
<evidence type="ECO:0000313" key="2">
    <source>
        <dbReference type="EMBL" id="MEA5453796.1"/>
    </source>
</evidence>
<gene>
    <name evidence="2" type="ORF">SPF06_03585</name>
</gene>
<evidence type="ECO:0000256" key="1">
    <source>
        <dbReference type="SAM" id="Phobius"/>
    </source>
</evidence>
<name>A0ABU5T2B6_9MICC</name>
<comment type="caution">
    <text evidence="2">The sequence shown here is derived from an EMBL/GenBank/DDBJ whole genome shotgun (WGS) entry which is preliminary data.</text>
</comment>
<keyword evidence="3" id="KW-1185">Reference proteome</keyword>
<reference evidence="2 3" key="1">
    <citation type="submission" date="2023-12" db="EMBL/GenBank/DDBJ databases">
        <title>Sinomonas terricola sp. nov, isolated from litchi orchard soil in Guangdong, PR China.</title>
        <authorList>
            <person name="Jiaxin W."/>
            <person name="Yang Z."/>
            <person name="Honghui Z."/>
        </authorList>
    </citation>
    <scope>NUCLEOTIDE SEQUENCE [LARGE SCALE GENOMIC DNA]</scope>
    <source>
        <strain evidence="2 3">JGH33</strain>
    </source>
</reference>
<dbReference type="InterPro" id="IPR049790">
    <property type="entry name" value="Rv3655c/TadE"/>
</dbReference>
<feature type="transmembrane region" description="Helical" evidence="1">
    <location>
        <begin position="46"/>
        <end position="68"/>
    </location>
</feature>
<accession>A0ABU5T2B6</accession>
<dbReference type="NCBIfam" id="NF041390">
    <property type="entry name" value="TadE_Rv3655c"/>
    <property type="match status" value="1"/>
</dbReference>
<keyword evidence="1" id="KW-0472">Membrane</keyword>
<dbReference type="Proteomes" id="UP001304769">
    <property type="component" value="Unassembled WGS sequence"/>
</dbReference>
<keyword evidence="1" id="KW-1133">Transmembrane helix</keyword>